<dbReference type="GO" id="GO:0019441">
    <property type="term" value="P:L-tryptophan catabolic process to kynurenine"/>
    <property type="evidence" value="ECO:0007669"/>
    <property type="project" value="InterPro"/>
</dbReference>
<dbReference type="PANTHER" id="PTHR31118:SF12">
    <property type="entry name" value="CYCLASE-LIKE PROTEIN 2"/>
    <property type="match status" value="1"/>
</dbReference>
<evidence type="ECO:0000256" key="1">
    <source>
        <dbReference type="ARBA" id="ARBA00004498"/>
    </source>
</evidence>
<keyword evidence="3" id="KW-0964">Secreted</keyword>
<evidence type="ECO:0000256" key="5">
    <source>
        <dbReference type="ARBA" id="ARBA00022729"/>
    </source>
</evidence>
<name>A0AA88ACJ4_FICCA</name>
<reference evidence="7" key="1">
    <citation type="submission" date="2023-07" db="EMBL/GenBank/DDBJ databases">
        <title>draft genome sequence of fig (Ficus carica).</title>
        <authorList>
            <person name="Takahashi T."/>
            <person name="Nishimura K."/>
        </authorList>
    </citation>
    <scope>NUCLEOTIDE SEQUENCE</scope>
</reference>
<evidence type="ECO:0000256" key="6">
    <source>
        <dbReference type="SAM" id="SignalP"/>
    </source>
</evidence>
<protein>
    <recommendedName>
        <fullName evidence="9">Cyclase</fullName>
    </recommendedName>
</protein>
<gene>
    <name evidence="7" type="ORF">TIFTF001_007063</name>
</gene>
<evidence type="ECO:0008006" key="9">
    <source>
        <dbReference type="Google" id="ProtNLM"/>
    </source>
</evidence>
<comment type="subcellular location">
    <subcellularLocation>
        <location evidence="1">Secreted</location>
        <location evidence="1">Extracellular space</location>
        <location evidence="1">Extracellular matrix</location>
    </subcellularLocation>
</comment>
<dbReference type="SUPFAM" id="SSF102198">
    <property type="entry name" value="Putative cyclase"/>
    <property type="match status" value="1"/>
</dbReference>
<dbReference type="Gramene" id="FCD_00009606-RA">
    <property type="protein sequence ID" value="FCD_00009606-RA:cds"/>
    <property type="gene ID" value="FCD_00009606"/>
</dbReference>
<dbReference type="Pfam" id="PF04199">
    <property type="entry name" value="Cyclase"/>
    <property type="match status" value="1"/>
</dbReference>
<dbReference type="PANTHER" id="PTHR31118">
    <property type="entry name" value="CYCLASE-LIKE PROTEIN 2"/>
    <property type="match status" value="1"/>
</dbReference>
<keyword evidence="8" id="KW-1185">Reference proteome</keyword>
<proteinExistence type="inferred from homology"/>
<dbReference type="Gene3D" id="3.50.30.50">
    <property type="entry name" value="Putative cyclase"/>
    <property type="match status" value="1"/>
</dbReference>
<dbReference type="Proteomes" id="UP001187192">
    <property type="component" value="Unassembled WGS sequence"/>
</dbReference>
<feature type="signal peptide" evidence="6">
    <location>
        <begin position="1"/>
        <end position="21"/>
    </location>
</feature>
<evidence type="ECO:0000256" key="3">
    <source>
        <dbReference type="ARBA" id="ARBA00022525"/>
    </source>
</evidence>
<dbReference type="GO" id="GO:0004061">
    <property type="term" value="F:arylformamidase activity"/>
    <property type="evidence" value="ECO:0007669"/>
    <property type="project" value="InterPro"/>
</dbReference>
<keyword evidence="5 6" id="KW-0732">Signal</keyword>
<dbReference type="FunFam" id="3.50.30.50:FF:000002">
    <property type="entry name" value="Kynurenine formamidase"/>
    <property type="match status" value="1"/>
</dbReference>
<comment type="similarity">
    <text evidence="2">Belongs to the Cyclase 1 superfamily.</text>
</comment>
<evidence type="ECO:0000313" key="7">
    <source>
        <dbReference type="EMBL" id="GMN37716.1"/>
    </source>
</evidence>
<evidence type="ECO:0000256" key="4">
    <source>
        <dbReference type="ARBA" id="ARBA00022530"/>
    </source>
</evidence>
<accession>A0AA88ACJ4</accession>
<evidence type="ECO:0000313" key="8">
    <source>
        <dbReference type="Proteomes" id="UP001187192"/>
    </source>
</evidence>
<sequence>MTNVRLPLLCAAAIAIVIASAVTPSLELSCPSGFFADSIGCSQEEGGVPVPVRKDVYGNGRIFDITHTYRPDMPSWGSVEGLGPDFIKQSESIKNGSLANSSEMKLGVHSGTHLDAPGHFFDHYFDAGYDVTTLDLEVLNGPALLVDVPRDSNITAEVMKSLNIPKGVRRVLFRTLNTDRRLMWKKEFDTSYVGFMEDGAKWLVENTDIKLVGIDYLSAAAYVHGAPSHYVFLRSREIILVEALKLEDIQVGIYSLHCLPLKLLGSEGSPARCILIG</sequence>
<dbReference type="InterPro" id="IPR007325">
    <property type="entry name" value="KFase/CYL"/>
</dbReference>
<dbReference type="EMBL" id="BTGU01000007">
    <property type="protein sequence ID" value="GMN37716.1"/>
    <property type="molecule type" value="Genomic_DNA"/>
</dbReference>
<feature type="chain" id="PRO_5041707637" description="Cyclase" evidence="6">
    <location>
        <begin position="22"/>
        <end position="277"/>
    </location>
</feature>
<comment type="caution">
    <text evidence="7">The sequence shown here is derived from an EMBL/GenBank/DDBJ whole genome shotgun (WGS) entry which is preliminary data.</text>
</comment>
<organism evidence="7 8">
    <name type="scientific">Ficus carica</name>
    <name type="common">Common fig</name>
    <dbReference type="NCBI Taxonomy" id="3494"/>
    <lineage>
        <taxon>Eukaryota</taxon>
        <taxon>Viridiplantae</taxon>
        <taxon>Streptophyta</taxon>
        <taxon>Embryophyta</taxon>
        <taxon>Tracheophyta</taxon>
        <taxon>Spermatophyta</taxon>
        <taxon>Magnoliopsida</taxon>
        <taxon>eudicotyledons</taxon>
        <taxon>Gunneridae</taxon>
        <taxon>Pentapetalae</taxon>
        <taxon>rosids</taxon>
        <taxon>fabids</taxon>
        <taxon>Rosales</taxon>
        <taxon>Moraceae</taxon>
        <taxon>Ficeae</taxon>
        <taxon>Ficus</taxon>
    </lineage>
</organism>
<dbReference type="InterPro" id="IPR037175">
    <property type="entry name" value="KFase_sf"/>
</dbReference>
<keyword evidence="4" id="KW-0272">Extracellular matrix</keyword>
<evidence type="ECO:0000256" key="2">
    <source>
        <dbReference type="ARBA" id="ARBA00007865"/>
    </source>
</evidence>
<dbReference type="AlphaFoldDB" id="A0AA88ACJ4"/>